<dbReference type="AlphaFoldDB" id="W2G954"/>
<organism evidence="2">
    <name type="scientific">Phytophthora nicotianae</name>
    <name type="common">Potato buckeye rot agent</name>
    <name type="synonym">Phytophthora parasitica</name>
    <dbReference type="NCBI Taxonomy" id="4792"/>
    <lineage>
        <taxon>Eukaryota</taxon>
        <taxon>Sar</taxon>
        <taxon>Stramenopiles</taxon>
        <taxon>Oomycota</taxon>
        <taxon>Peronosporomycetes</taxon>
        <taxon>Peronosporales</taxon>
        <taxon>Peronosporaceae</taxon>
        <taxon>Phytophthora</taxon>
    </lineage>
</organism>
<protein>
    <submittedName>
        <fullName evidence="2">Uncharacterized protein</fullName>
    </submittedName>
</protein>
<name>W2G954_PHYNI</name>
<accession>W2G954</accession>
<dbReference type="EMBL" id="KI687899">
    <property type="protein sequence ID" value="ETK79603.1"/>
    <property type="molecule type" value="Genomic_DNA"/>
</dbReference>
<reference evidence="2" key="1">
    <citation type="submission" date="2013-11" db="EMBL/GenBank/DDBJ databases">
        <title>The Genome Sequence of Phytophthora parasitica CJ02B3.</title>
        <authorList>
            <consortium name="The Broad Institute Genomics Platform"/>
            <person name="Russ C."/>
            <person name="Tyler B."/>
            <person name="Panabieres F."/>
            <person name="Shan W."/>
            <person name="Tripathy S."/>
            <person name="Grunwald N."/>
            <person name="Machado M."/>
            <person name="Johnson C.S."/>
            <person name="Arredondo F."/>
            <person name="Hong C."/>
            <person name="Coffey M."/>
            <person name="Young S.K."/>
            <person name="Zeng Q."/>
            <person name="Gargeya S."/>
            <person name="Fitzgerald M."/>
            <person name="Abouelleil A."/>
            <person name="Alvarado L."/>
            <person name="Chapman S.B."/>
            <person name="Gainer-Dewar J."/>
            <person name="Goldberg J."/>
            <person name="Griggs A."/>
            <person name="Gujja S."/>
            <person name="Hansen M."/>
            <person name="Howarth C."/>
            <person name="Imamovic A."/>
            <person name="Ireland A."/>
            <person name="Larimer J."/>
            <person name="McCowan C."/>
            <person name="Murphy C."/>
            <person name="Pearson M."/>
            <person name="Poon T.W."/>
            <person name="Priest M."/>
            <person name="Roberts A."/>
            <person name="Saif S."/>
            <person name="Shea T."/>
            <person name="Sykes S."/>
            <person name="Wortman J."/>
            <person name="Nusbaum C."/>
            <person name="Birren B."/>
        </authorList>
    </citation>
    <scope>NUCLEOTIDE SEQUENCE [LARGE SCALE GENOMIC DNA]</scope>
    <source>
        <strain evidence="2">CJ02B3</strain>
    </source>
</reference>
<sequence>MYVDDTMVTVKECRDAVVRLFDARFERLERTELPWVRLLDPRIAKWMGYLPDKEKKKLVRLKLIGALVDMVRADPPPIPDDQRGSTFSPPSALKAPNDVQIKHHIFGPNPRKQRQIYLKKLVRQSTTAT</sequence>
<proteinExistence type="predicted"/>
<gene>
    <name evidence="2" type="ORF">L915_14557</name>
</gene>
<evidence type="ECO:0000256" key="1">
    <source>
        <dbReference type="SAM" id="MobiDB-lite"/>
    </source>
</evidence>
<dbReference type="Proteomes" id="UP000053236">
    <property type="component" value="Unassembled WGS sequence"/>
</dbReference>
<evidence type="ECO:0000313" key="2">
    <source>
        <dbReference type="EMBL" id="ETK79603.1"/>
    </source>
</evidence>
<feature type="region of interest" description="Disordered" evidence="1">
    <location>
        <begin position="74"/>
        <end position="94"/>
    </location>
</feature>